<dbReference type="EMBL" id="JMIR01000015">
    <property type="protein sequence ID" value="KEO83063.1"/>
    <property type="molecule type" value="Genomic_DNA"/>
</dbReference>
<evidence type="ECO:0000256" key="3">
    <source>
        <dbReference type="ARBA" id="ARBA00023163"/>
    </source>
</evidence>
<sequence length="239" mass="26532">MMNTNRTVVSRRSRPAKEPLSHELIVQTAYRLLKDEGMSGMSMRKVAKALDTGPSSLYVYVKNLQELSAFVLDHGMGELRYPDGAGVPWQERLFDVLTAYLHLLFEHPGLAELALTTLPMGEHSLRLTETILSALAEGGIRTTAAAWGVDLILFYVSSVAFEHVSWKKQGTDQLASIKASYQSADPARYPQITALGETLFSGDTSTQDRFRWGLQVILQGILQTQNEKGAEHHERQNGS</sequence>
<dbReference type="InterPro" id="IPR050109">
    <property type="entry name" value="HTH-type_TetR-like_transc_reg"/>
</dbReference>
<dbReference type="InterPro" id="IPR004111">
    <property type="entry name" value="Repressor_TetR_C"/>
</dbReference>
<keyword evidence="1" id="KW-0805">Transcription regulation</keyword>
<evidence type="ECO:0000259" key="5">
    <source>
        <dbReference type="PROSITE" id="PS50977"/>
    </source>
</evidence>
<gene>
    <name evidence="6" type="ORF">EL26_12310</name>
</gene>
<keyword evidence="2 4" id="KW-0238">DNA-binding</keyword>
<evidence type="ECO:0000313" key="6">
    <source>
        <dbReference type="EMBL" id="KEO83063.1"/>
    </source>
</evidence>
<dbReference type="InterPro" id="IPR036271">
    <property type="entry name" value="Tet_transcr_reg_TetR-rel_C_sf"/>
</dbReference>
<dbReference type="STRING" id="1157490.EL26_12310"/>
<feature type="DNA-binding region" description="H-T-H motif" evidence="4">
    <location>
        <begin position="42"/>
        <end position="61"/>
    </location>
</feature>
<dbReference type="Pfam" id="PF00440">
    <property type="entry name" value="TetR_N"/>
    <property type="match status" value="1"/>
</dbReference>
<proteinExistence type="predicted"/>
<dbReference type="Gene3D" id="1.10.357.10">
    <property type="entry name" value="Tetracycline Repressor, domain 2"/>
    <property type="match status" value="1"/>
</dbReference>
<dbReference type="SUPFAM" id="SSF48498">
    <property type="entry name" value="Tetracyclin repressor-like, C-terminal domain"/>
    <property type="match status" value="1"/>
</dbReference>
<evidence type="ECO:0000313" key="7">
    <source>
        <dbReference type="Proteomes" id="UP000027931"/>
    </source>
</evidence>
<dbReference type="InterPro" id="IPR009057">
    <property type="entry name" value="Homeodomain-like_sf"/>
</dbReference>
<dbReference type="PROSITE" id="PS50977">
    <property type="entry name" value="HTH_TETR_2"/>
    <property type="match status" value="1"/>
</dbReference>
<dbReference type="Pfam" id="PF02909">
    <property type="entry name" value="TetR_C_1"/>
    <property type="match status" value="1"/>
</dbReference>
<keyword evidence="7" id="KW-1185">Reference proteome</keyword>
<dbReference type="AlphaFoldDB" id="A0A074LT68"/>
<evidence type="ECO:0000256" key="4">
    <source>
        <dbReference type="PROSITE-ProRule" id="PRU00335"/>
    </source>
</evidence>
<organism evidence="6 7">
    <name type="scientific">Tumebacillus flagellatus</name>
    <dbReference type="NCBI Taxonomy" id="1157490"/>
    <lineage>
        <taxon>Bacteria</taxon>
        <taxon>Bacillati</taxon>
        <taxon>Bacillota</taxon>
        <taxon>Bacilli</taxon>
        <taxon>Bacillales</taxon>
        <taxon>Alicyclobacillaceae</taxon>
        <taxon>Tumebacillus</taxon>
    </lineage>
</organism>
<keyword evidence="3" id="KW-0804">Transcription</keyword>
<dbReference type="OrthoDB" id="2570341at2"/>
<comment type="caution">
    <text evidence="6">The sequence shown here is derived from an EMBL/GenBank/DDBJ whole genome shotgun (WGS) entry which is preliminary data.</text>
</comment>
<dbReference type="PANTHER" id="PTHR30055">
    <property type="entry name" value="HTH-TYPE TRANSCRIPTIONAL REGULATOR RUTR"/>
    <property type="match status" value="1"/>
</dbReference>
<accession>A0A074LT68</accession>
<dbReference type="GO" id="GO:0000976">
    <property type="term" value="F:transcription cis-regulatory region binding"/>
    <property type="evidence" value="ECO:0007669"/>
    <property type="project" value="TreeGrafter"/>
</dbReference>
<dbReference type="InterPro" id="IPR001647">
    <property type="entry name" value="HTH_TetR"/>
</dbReference>
<evidence type="ECO:0000256" key="2">
    <source>
        <dbReference type="ARBA" id="ARBA00023125"/>
    </source>
</evidence>
<dbReference type="PANTHER" id="PTHR30055:SF151">
    <property type="entry name" value="TRANSCRIPTIONAL REGULATORY PROTEIN"/>
    <property type="match status" value="1"/>
</dbReference>
<name>A0A074LT68_9BACL</name>
<dbReference type="eggNOG" id="COG1309">
    <property type="taxonomic scope" value="Bacteria"/>
</dbReference>
<feature type="domain" description="HTH tetR-type" evidence="5">
    <location>
        <begin position="19"/>
        <end position="79"/>
    </location>
</feature>
<dbReference type="RefSeq" id="WP_052036282.1">
    <property type="nucleotide sequence ID" value="NZ_JMIR01000015.1"/>
</dbReference>
<reference evidence="6 7" key="1">
    <citation type="journal article" date="2013" name="Int. J. Syst. Evol. Microbiol.">
        <title>Tumebacillus flagellatus sp. nov., an alpha-amylase/pullulanase-producing bacterium isolated from cassava wastewater.</title>
        <authorList>
            <person name="Wang Q."/>
            <person name="Xie N."/>
            <person name="Qin Y."/>
            <person name="Shen N."/>
            <person name="Zhu J."/>
            <person name="Mi H."/>
            <person name="Huang R."/>
        </authorList>
    </citation>
    <scope>NUCLEOTIDE SEQUENCE [LARGE SCALE GENOMIC DNA]</scope>
    <source>
        <strain evidence="6 7">GST4</strain>
    </source>
</reference>
<dbReference type="GO" id="GO:0045892">
    <property type="term" value="P:negative regulation of DNA-templated transcription"/>
    <property type="evidence" value="ECO:0007669"/>
    <property type="project" value="InterPro"/>
</dbReference>
<dbReference type="Proteomes" id="UP000027931">
    <property type="component" value="Unassembled WGS sequence"/>
</dbReference>
<evidence type="ECO:0000256" key="1">
    <source>
        <dbReference type="ARBA" id="ARBA00023015"/>
    </source>
</evidence>
<dbReference type="GO" id="GO:0003700">
    <property type="term" value="F:DNA-binding transcription factor activity"/>
    <property type="evidence" value="ECO:0007669"/>
    <property type="project" value="TreeGrafter"/>
</dbReference>
<dbReference type="SUPFAM" id="SSF46689">
    <property type="entry name" value="Homeodomain-like"/>
    <property type="match status" value="1"/>
</dbReference>
<protein>
    <submittedName>
        <fullName evidence="6">TetR family transcriptional regulator</fullName>
    </submittedName>
</protein>